<accession>A0AAP0J3S4</accession>
<name>A0AAP0J3S4_9MAGN</name>
<comment type="caution">
    <text evidence="1">The sequence shown here is derived from an EMBL/GenBank/DDBJ whole genome shotgun (WGS) entry which is preliminary data.</text>
</comment>
<dbReference type="Proteomes" id="UP001419268">
    <property type="component" value="Unassembled WGS sequence"/>
</dbReference>
<proteinExistence type="predicted"/>
<evidence type="ECO:0000313" key="2">
    <source>
        <dbReference type="Proteomes" id="UP001419268"/>
    </source>
</evidence>
<reference evidence="1 2" key="1">
    <citation type="submission" date="2024-01" db="EMBL/GenBank/DDBJ databases">
        <title>Genome assemblies of Stephania.</title>
        <authorList>
            <person name="Yang L."/>
        </authorList>
    </citation>
    <scope>NUCLEOTIDE SEQUENCE [LARGE SCALE GENOMIC DNA]</scope>
    <source>
        <strain evidence="1">JXDWG</strain>
        <tissue evidence="1">Leaf</tissue>
    </source>
</reference>
<gene>
    <name evidence="1" type="ORF">Scep_014759</name>
</gene>
<keyword evidence="2" id="KW-1185">Reference proteome</keyword>
<organism evidence="1 2">
    <name type="scientific">Stephania cephalantha</name>
    <dbReference type="NCBI Taxonomy" id="152367"/>
    <lineage>
        <taxon>Eukaryota</taxon>
        <taxon>Viridiplantae</taxon>
        <taxon>Streptophyta</taxon>
        <taxon>Embryophyta</taxon>
        <taxon>Tracheophyta</taxon>
        <taxon>Spermatophyta</taxon>
        <taxon>Magnoliopsida</taxon>
        <taxon>Ranunculales</taxon>
        <taxon>Menispermaceae</taxon>
        <taxon>Menispermoideae</taxon>
        <taxon>Cissampelideae</taxon>
        <taxon>Stephania</taxon>
    </lineage>
</organism>
<protein>
    <submittedName>
        <fullName evidence="1">Uncharacterized protein</fullName>
    </submittedName>
</protein>
<sequence>MRGSSIAARSGLCSLIISLKEGLNLGHLAPWQFQVIIDINNQRKEIRNCI</sequence>
<dbReference type="AlphaFoldDB" id="A0AAP0J3S4"/>
<dbReference type="EMBL" id="JBBNAG010000006">
    <property type="protein sequence ID" value="KAK9125913.1"/>
    <property type="molecule type" value="Genomic_DNA"/>
</dbReference>
<evidence type="ECO:0000313" key="1">
    <source>
        <dbReference type="EMBL" id="KAK9125913.1"/>
    </source>
</evidence>